<dbReference type="EMBL" id="CP095474">
    <property type="protein sequence ID" value="URN16353.1"/>
    <property type="molecule type" value="Genomic_DNA"/>
</dbReference>
<dbReference type="RefSeq" id="WP_010472631.1">
    <property type="nucleotide sequence ID" value="NZ_CP095474.1"/>
</dbReference>
<protein>
    <submittedName>
        <fullName evidence="2">Uncharacterized protein</fullName>
    </submittedName>
</protein>
<dbReference type="Proteomes" id="UP001056383">
    <property type="component" value="Chromosome"/>
</dbReference>
<proteinExistence type="predicted"/>
<evidence type="ECO:0000313" key="3">
    <source>
        <dbReference type="Proteomes" id="UP001056383"/>
    </source>
</evidence>
<sequence length="90" mass="9342">MTCETSFAVEGAFAGVRLGRYGFCSSGREETYEGRRYVVIVQDGGRSPSAVRRVGSLSASGRVVVTVVSSSSSWSTGGSGRGAMRGTPRG</sequence>
<organism evidence="2 3">
    <name type="scientific">Streptomyces sudanensis</name>
    <dbReference type="NCBI Taxonomy" id="436397"/>
    <lineage>
        <taxon>Bacteria</taxon>
        <taxon>Bacillati</taxon>
        <taxon>Actinomycetota</taxon>
        <taxon>Actinomycetes</taxon>
        <taxon>Kitasatosporales</taxon>
        <taxon>Streptomycetaceae</taxon>
        <taxon>Streptomyces</taxon>
    </lineage>
</organism>
<evidence type="ECO:0000256" key="1">
    <source>
        <dbReference type="SAM" id="MobiDB-lite"/>
    </source>
</evidence>
<name>A0ABY4TBL7_9ACTN</name>
<feature type="region of interest" description="Disordered" evidence="1">
    <location>
        <begin position="71"/>
        <end position="90"/>
    </location>
</feature>
<evidence type="ECO:0000313" key="2">
    <source>
        <dbReference type="EMBL" id="URN16353.1"/>
    </source>
</evidence>
<keyword evidence="3" id="KW-1185">Reference proteome</keyword>
<feature type="compositionally biased region" description="Gly residues" evidence="1">
    <location>
        <begin position="77"/>
        <end position="90"/>
    </location>
</feature>
<reference evidence="2" key="1">
    <citation type="submission" date="2022-04" db="EMBL/GenBank/DDBJ databases">
        <title>Systematic whole-genome sequencing reveals an unexpected diversity among actinomycetoma pathogens and provides insights into their antibacterial susceptibilities.</title>
        <authorList>
            <person name="Watson A.K."/>
            <person name="Kepplinger B."/>
            <person name="Bakhiet S.M."/>
            <person name="Mhmoud N.A."/>
            <person name="Chapman J."/>
            <person name="Allenby N."/>
            <person name="Mickiewicz K."/>
            <person name="Goodfellow M."/>
            <person name="Fahal A.H."/>
            <person name="Errington J."/>
        </authorList>
    </citation>
    <scope>NUCLEOTIDE SEQUENCE</scope>
    <source>
        <strain evidence="2">SD 504</strain>
    </source>
</reference>
<accession>A0ABY4TBL7</accession>
<gene>
    <name evidence="2" type="ORF">MW084_10820</name>
</gene>